<evidence type="ECO:0000259" key="1">
    <source>
        <dbReference type="Pfam" id="PF02721"/>
    </source>
</evidence>
<dbReference type="PANTHER" id="PTHR47165:SF3">
    <property type="entry name" value="RETROTRANSPOSON-LIKE PROTEIN"/>
    <property type="match status" value="1"/>
</dbReference>
<organism evidence="2 3">
    <name type="scientific">Eragrostis curvula</name>
    <name type="common">weeping love grass</name>
    <dbReference type="NCBI Taxonomy" id="38414"/>
    <lineage>
        <taxon>Eukaryota</taxon>
        <taxon>Viridiplantae</taxon>
        <taxon>Streptophyta</taxon>
        <taxon>Embryophyta</taxon>
        <taxon>Tracheophyta</taxon>
        <taxon>Spermatophyta</taxon>
        <taxon>Magnoliopsida</taxon>
        <taxon>Liliopsida</taxon>
        <taxon>Poales</taxon>
        <taxon>Poaceae</taxon>
        <taxon>PACMAD clade</taxon>
        <taxon>Chloridoideae</taxon>
        <taxon>Eragrostideae</taxon>
        <taxon>Eragrostidinae</taxon>
        <taxon>Eragrostis</taxon>
    </lineage>
</organism>
<dbReference type="AlphaFoldDB" id="A0A5J9TY71"/>
<sequence length="200" mass="23199">MIAIWQSHNLGHVRCCGQRGCQISELLTMNGDLFYAMNGGFKSIAAMALRKLSELTTKGPPCAIKVKVIRLWDSINNRTDELMSLDMILIDEKGDVIHATIGKNLIDTYRPQIRESAIYSFSNFRVQDSLRYRPVSNELKIAFNYNTKVKEVKEQSKKFQENYFEFASNDTLKQRENKDNQLCDWFTYHYFTASTKDNNE</sequence>
<dbReference type="Gene3D" id="2.40.50.140">
    <property type="entry name" value="Nucleic acid-binding proteins"/>
    <property type="match status" value="1"/>
</dbReference>
<dbReference type="EMBL" id="RWGY01000031">
    <property type="protein sequence ID" value="TVU16344.1"/>
    <property type="molecule type" value="Genomic_DNA"/>
</dbReference>
<evidence type="ECO:0000313" key="2">
    <source>
        <dbReference type="EMBL" id="TVU16344.1"/>
    </source>
</evidence>
<proteinExistence type="predicted"/>
<dbReference type="OrthoDB" id="671853at2759"/>
<reference evidence="2 3" key="1">
    <citation type="journal article" date="2019" name="Sci. Rep.">
        <title>A high-quality genome of Eragrostis curvula grass provides insights into Poaceae evolution and supports new strategies to enhance forage quality.</title>
        <authorList>
            <person name="Carballo J."/>
            <person name="Santos B.A.C.M."/>
            <person name="Zappacosta D."/>
            <person name="Garbus I."/>
            <person name="Selva J.P."/>
            <person name="Gallo C.A."/>
            <person name="Diaz A."/>
            <person name="Albertini E."/>
            <person name="Caccamo M."/>
            <person name="Echenique V."/>
        </authorList>
    </citation>
    <scope>NUCLEOTIDE SEQUENCE [LARGE SCALE GENOMIC DNA]</scope>
    <source>
        <strain evidence="3">cv. Victoria</strain>
        <tissue evidence="2">Leaf</tissue>
    </source>
</reference>
<dbReference type="PANTHER" id="PTHR47165">
    <property type="entry name" value="OS03G0429900 PROTEIN"/>
    <property type="match status" value="1"/>
</dbReference>
<dbReference type="SUPFAM" id="SSF50249">
    <property type="entry name" value="Nucleic acid-binding proteins"/>
    <property type="match status" value="1"/>
</dbReference>
<dbReference type="CDD" id="cd04480">
    <property type="entry name" value="RPA1_DBD_A_like"/>
    <property type="match status" value="1"/>
</dbReference>
<evidence type="ECO:0000313" key="3">
    <source>
        <dbReference type="Proteomes" id="UP000324897"/>
    </source>
</evidence>
<dbReference type="Gramene" id="TVU16344">
    <property type="protein sequence ID" value="TVU16344"/>
    <property type="gene ID" value="EJB05_39903"/>
</dbReference>
<keyword evidence="3" id="KW-1185">Reference proteome</keyword>
<protein>
    <recommendedName>
        <fullName evidence="1">Replication protein A 70 kDa DNA-binding subunit B/D first OB fold domain-containing protein</fullName>
    </recommendedName>
</protein>
<gene>
    <name evidence="2" type="ORF">EJB05_39903</name>
</gene>
<feature type="domain" description="Replication protein A 70 kDa DNA-binding subunit B/D first OB fold" evidence="1">
    <location>
        <begin position="52"/>
        <end position="151"/>
    </location>
</feature>
<dbReference type="InterPro" id="IPR003871">
    <property type="entry name" value="RFA1B/D_OB_1st"/>
</dbReference>
<feature type="non-terminal residue" evidence="2">
    <location>
        <position position="1"/>
    </location>
</feature>
<accession>A0A5J9TY71</accession>
<dbReference type="InterPro" id="IPR012340">
    <property type="entry name" value="NA-bd_OB-fold"/>
</dbReference>
<comment type="caution">
    <text evidence="2">The sequence shown here is derived from an EMBL/GenBank/DDBJ whole genome shotgun (WGS) entry which is preliminary data.</text>
</comment>
<dbReference type="Proteomes" id="UP000324897">
    <property type="component" value="Unassembled WGS sequence"/>
</dbReference>
<dbReference type="Pfam" id="PF02721">
    <property type="entry name" value="DUF223"/>
    <property type="match status" value="1"/>
</dbReference>
<name>A0A5J9TY71_9POAL</name>